<dbReference type="Proteomes" id="UP001528673">
    <property type="component" value="Unassembled WGS sequence"/>
</dbReference>
<dbReference type="Pfam" id="PF01613">
    <property type="entry name" value="Flavin_Reduct"/>
    <property type="match status" value="1"/>
</dbReference>
<dbReference type="InterPro" id="IPR050268">
    <property type="entry name" value="NADH-dep_flavin_reductase"/>
</dbReference>
<feature type="domain" description="Flavin reductase like" evidence="2">
    <location>
        <begin position="11"/>
        <end position="160"/>
    </location>
</feature>
<dbReference type="SUPFAM" id="SSF50475">
    <property type="entry name" value="FMN-binding split barrel"/>
    <property type="match status" value="1"/>
</dbReference>
<proteinExistence type="predicted"/>
<reference evidence="3 4" key="1">
    <citation type="submission" date="2023-02" db="EMBL/GenBank/DDBJ databases">
        <title>Bacterial whole genomic sequence of Curvibacter sp. HBC61.</title>
        <authorList>
            <person name="Le V."/>
            <person name="Ko S.-R."/>
            <person name="Ahn C.-Y."/>
            <person name="Oh H.-M."/>
        </authorList>
    </citation>
    <scope>NUCLEOTIDE SEQUENCE [LARGE SCALE GENOMIC DNA]</scope>
    <source>
        <strain evidence="3 4">HBC61</strain>
    </source>
</reference>
<keyword evidence="4" id="KW-1185">Reference proteome</keyword>
<dbReference type="RefSeq" id="WP_273953447.1">
    <property type="nucleotide sequence ID" value="NZ_JAQSIP010000011.1"/>
</dbReference>
<organism evidence="3 4">
    <name type="scientific">Curvibacter cyanobacteriorum</name>
    <dbReference type="NCBI Taxonomy" id="3026422"/>
    <lineage>
        <taxon>Bacteria</taxon>
        <taxon>Pseudomonadati</taxon>
        <taxon>Pseudomonadota</taxon>
        <taxon>Betaproteobacteria</taxon>
        <taxon>Burkholderiales</taxon>
        <taxon>Comamonadaceae</taxon>
        <taxon>Curvibacter</taxon>
    </lineage>
</organism>
<dbReference type="PANTHER" id="PTHR30466">
    <property type="entry name" value="FLAVIN REDUCTASE"/>
    <property type="match status" value="1"/>
</dbReference>
<sequence>MVPLKQFRDGMSLLTGAVTIITTDGPAGLAGFTASAVCSVTDQPPTLLVCMNRNSYAHPFFAGNGVLCVNVLSAAQQPLSAAFADRELGMAQRFERAYWQRLQTGSPAFEDALVNFDGQIVATHEVGTHSIFYVELRDIRQRSDAAPAHGLAYFNRHYHPLGMAA</sequence>
<evidence type="ECO:0000313" key="3">
    <source>
        <dbReference type="EMBL" id="MDD0840659.1"/>
    </source>
</evidence>
<protein>
    <submittedName>
        <fullName evidence="3">Flavin reductase</fullName>
    </submittedName>
</protein>
<dbReference type="InterPro" id="IPR012349">
    <property type="entry name" value="Split_barrel_FMN-bd"/>
</dbReference>
<dbReference type="InterPro" id="IPR002563">
    <property type="entry name" value="Flavin_Rdtase-like_dom"/>
</dbReference>
<evidence type="ECO:0000259" key="2">
    <source>
        <dbReference type="SMART" id="SM00903"/>
    </source>
</evidence>
<comment type="caution">
    <text evidence="3">The sequence shown here is derived from an EMBL/GenBank/DDBJ whole genome shotgun (WGS) entry which is preliminary data.</text>
</comment>
<dbReference type="PANTHER" id="PTHR30466:SF1">
    <property type="entry name" value="FMN REDUCTASE (NADH) RUTF"/>
    <property type="match status" value="1"/>
</dbReference>
<evidence type="ECO:0000313" key="4">
    <source>
        <dbReference type="Proteomes" id="UP001528673"/>
    </source>
</evidence>
<dbReference type="EMBL" id="JAQSIP010000011">
    <property type="protein sequence ID" value="MDD0840659.1"/>
    <property type="molecule type" value="Genomic_DNA"/>
</dbReference>
<dbReference type="SMART" id="SM00903">
    <property type="entry name" value="Flavin_Reduct"/>
    <property type="match status" value="1"/>
</dbReference>
<gene>
    <name evidence="3" type="ORF">PSQ40_18930</name>
</gene>
<evidence type="ECO:0000256" key="1">
    <source>
        <dbReference type="ARBA" id="ARBA00023002"/>
    </source>
</evidence>
<dbReference type="Gene3D" id="2.30.110.10">
    <property type="entry name" value="Electron Transport, Fmn-binding Protein, Chain A"/>
    <property type="match status" value="1"/>
</dbReference>
<accession>A0ABT5N2W5</accession>
<name>A0ABT5N2W5_9BURK</name>
<keyword evidence="1" id="KW-0560">Oxidoreductase</keyword>